<dbReference type="Proteomes" id="UP000283458">
    <property type="component" value="Unassembled WGS sequence"/>
</dbReference>
<protein>
    <submittedName>
        <fullName evidence="4">Cell filamentation protein Fic</fullName>
    </submittedName>
</protein>
<dbReference type="RefSeq" id="WP_119831231.1">
    <property type="nucleotide sequence ID" value="NZ_QYUL01000002.1"/>
</dbReference>
<comment type="caution">
    <text evidence="4">The sequence shown here is derived from an EMBL/GenBank/DDBJ whole genome shotgun (WGS) entry which is preliminary data.</text>
</comment>
<dbReference type="PANTHER" id="PTHR13504:SF38">
    <property type="entry name" value="FIDO DOMAIN-CONTAINING PROTEIN"/>
    <property type="match status" value="1"/>
</dbReference>
<proteinExistence type="predicted"/>
<feature type="region of interest" description="Disordered" evidence="2">
    <location>
        <begin position="114"/>
        <end position="134"/>
    </location>
</feature>
<name>A0A418VVF5_9PROT</name>
<evidence type="ECO:0000313" key="4">
    <source>
        <dbReference type="EMBL" id="RJF81142.1"/>
    </source>
</evidence>
<dbReference type="OrthoDB" id="9813719at2"/>
<gene>
    <name evidence="4" type="ORF">D3877_13045</name>
</gene>
<dbReference type="PROSITE" id="PS51459">
    <property type="entry name" value="FIDO"/>
    <property type="match status" value="1"/>
</dbReference>
<dbReference type="Gene3D" id="1.10.3290.10">
    <property type="entry name" value="Fido-like domain"/>
    <property type="match status" value="1"/>
</dbReference>
<sequence>MALHDEIADKKRVLDGARPLPQDTVHDLADWFEMELTVAAVGIERVPLNRADIKAILDRGTLLRHRAVEEQRFTLNHRAALELMARLSFEPAGVVNERTIAAFHGVLHQGIDDEAGKYRNAPPKDDETGNAPDSAKLRVSMPALSGWLRRAEAAPDTAFEAHHRLMALRPFNSGNRATALLLCNLLLNRAGYPPVVVRAEDRALYNDLVERAWAVGDKTPFRDLMMRFLDQSLDVCLVAAAKGPADPIIPPFDAEA</sequence>
<evidence type="ECO:0000256" key="2">
    <source>
        <dbReference type="SAM" id="MobiDB-lite"/>
    </source>
</evidence>
<dbReference type="InterPro" id="IPR036597">
    <property type="entry name" value="Fido-like_dom_sf"/>
</dbReference>
<evidence type="ECO:0000256" key="1">
    <source>
        <dbReference type="PIRSR" id="PIRSR640198-3"/>
    </source>
</evidence>
<evidence type="ECO:0000313" key="5">
    <source>
        <dbReference type="Proteomes" id="UP000283458"/>
    </source>
</evidence>
<dbReference type="EMBL" id="QYUL01000002">
    <property type="protein sequence ID" value="RJF81142.1"/>
    <property type="molecule type" value="Genomic_DNA"/>
</dbReference>
<organism evidence="4 5">
    <name type="scientific">Azospirillum cavernae</name>
    <dbReference type="NCBI Taxonomy" id="2320860"/>
    <lineage>
        <taxon>Bacteria</taxon>
        <taxon>Pseudomonadati</taxon>
        <taxon>Pseudomonadota</taxon>
        <taxon>Alphaproteobacteria</taxon>
        <taxon>Rhodospirillales</taxon>
        <taxon>Azospirillaceae</taxon>
        <taxon>Azospirillum</taxon>
    </lineage>
</organism>
<dbReference type="PANTHER" id="PTHR13504">
    <property type="entry name" value="FIDO DOMAIN-CONTAINING PROTEIN DDB_G0283145"/>
    <property type="match status" value="1"/>
</dbReference>
<dbReference type="AlphaFoldDB" id="A0A418VVF5"/>
<dbReference type="SUPFAM" id="SSF140931">
    <property type="entry name" value="Fic-like"/>
    <property type="match status" value="1"/>
</dbReference>
<accession>A0A418VVF5</accession>
<evidence type="ECO:0000259" key="3">
    <source>
        <dbReference type="PROSITE" id="PS51459"/>
    </source>
</evidence>
<keyword evidence="5" id="KW-1185">Reference proteome</keyword>
<feature type="domain" description="Fido" evidence="3">
    <location>
        <begin position="95"/>
        <end position="227"/>
    </location>
</feature>
<dbReference type="InterPro" id="IPR040198">
    <property type="entry name" value="Fido_containing"/>
</dbReference>
<dbReference type="InterPro" id="IPR003812">
    <property type="entry name" value="Fido"/>
</dbReference>
<reference evidence="4 5" key="1">
    <citation type="submission" date="2018-09" db="EMBL/GenBank/DDBJ databases">
        <authorList>
            <person name="Zhu H."/>
        </authorList>
    </citation>
    <scope>NUCLEOTIDE SEQUENCE [LARGE SCALE GENOMIC DNA]</scope>
    <source>
        <strain evidence="4 5">K2W22B-5</strain>
    </source>
</reference>
<feature type="site" description="Important for autoinhibition of adenylyltransferase activity" evidence="1">
    <location>
        <position position="44"/>
    </location>
</feature>
<dbReference type="Pfam" id="PF02661">
    <property type="entry name" value="Fic"/>
    <property type="match status" value="1"/>
</dbReference>
<feature type="compositionally biased region" description="Basic and acidic residues" evidence="2">
    <location>
        <begin position="114"/>
        <end position="127"/>
    </location>
</feature>